<evidence type="ECO:0000313" key="3">
    <source>
        <dbReference type="EMBL" id="KAK2715066.1"/>
    </source>
</evidence>
<sequence>IGLCLACGAVAFPQGNYFRDETSVSRSKSDRGKYEPNTYRARKRQSYAPGGYEQLPNPRPYSSPVYDEEIKPSASAKAFEEPIQDYKPTPTYKERRRAPSYKTEPSYKAEPSYSQEQYKEASQDYASEDYYENPEQASFAKEVQSVASSYVPSESKGYARGAGNDGRLSFAIHGQQGPHSYKYGFDTGSIGPDRQFRFEERDSAGVVHGRYGYYDSKGKLRIVNYKADPVHGFSADAGR</sequence>
<evidence type="ECO:0000313" key="4">
    <source>
        <dbReference type="Proteomes" id="UP001187531"/>
    </source>
</evidence>
<feature type="compositionally biased region" description="Basic and acidic residues" evidence="2">
    <location>
        <begin position="18"/>
        <end position="34"/>
    </location>
</feature>
<name>A0AA88HZ72_ARTSF</name>
<evidence type="ECO:0000256" key="2">
    <source>
        <dbReference type="SAM" id="MobiDB-lite"/>
    </source>
</evidence>
<reference evidence="3" key="1">
    <citation type="submission" date="2023-07" db="EMBL/GenBank/DDBJ databases">
        <title>Chromosome-level genome assembly of Artemia franciscana.</title>
        <authorList>
            <person name="Jo E."/>
        </authorList>
    </citation>
    <scope>NUCLEOTIDE SEQUENCE</scope>
    <source>
        <tissue evidence="3">Whole body</tissue>
    </source>
</reference>
<dbReference type="AlphaFoldDB" id="A0AA88HZ72"/>
<keyword evidence="4" id="KW-1185">Reference proteome</keyword>
<feature type="non-terminal residue" evidence="3">
    <location>
        <position position="1"/>
    </location>
</feature>
<proteinExistence type="predicted"/>
<dbReference type="Proteomes" id="UP001187531">
    <property type="component" value="Unassembled WGS sequence"/>
</dbReference>
<comment type="caution">
    <text evidence="3">The sequence shown here is derived from an EMBL/GenBank/DDBJ whole genome shotgun (WGS) entry which is preliminary data.</text>
</comment>
<dbReference type="GO" id="GO:0042302">
    <property type="term" value="F:structural constituent of cuticle"/>
    <property type="evidence" value="ECO:0007669"/>
    <property type="project" value="UniProtKB-UniRule"/>
</dbReference>
<organism evidence="3 4">
    <name type="scientific">Artemia franciscana</name>
    <name type="common">Brine shrimp</name>
    <name type="synonym">Artemia sanfranciscana</name>
    <dbReference type="NCBI Taxonomy" id="6661"/>
    <lineage>
        <taxon>Eukaryota</taxon>
        <taxon>Metazoa</taxon>
        <taxon>Ecdysozoa</taxon>
        <taxon>Arthropoda</taxon>
        <taxon>Crustacea</taxon>
        <taxon>Branchiopoda</taxon>
        <taxon>Anostraca</taxon>
        <taxon>Artemiidae</taxon>
        <taxon>Artemia</taxon>
    </lineage>
</organism>
<evidence type="ECO:0000256" key="1">
    <source>
        <dbReference type="PROSITE-ProRule" id="PRU00497"/>
    </source>
</evidence>
<keyword evidence="1" id="KW-0193">Cuticle</keyword>
<gene>
    <name evidence="3" type="ORF">QYM36_009902</name>
</gene>
<protein>
    <recommendedName>
        <fullName evidence="5">Cuticle protein</fullName>
    </recommendedName>
</protein>
<accession>A0AA88HZ72</accession>
<feature type="region of interest" description="Disordered" evidence="2">
    <location>
        <begin position="18"/>
        <end position="137"/>
    </location>
</feature>
<dbReference type="EMBL" id="JAVRJZ010000012">
    <property type="protein sequence ID" value="KAK2715066.1"/>
    <property type="molecule type" value="Genomic_DNA"/>
</dbReference>
<dbReference type="PROSITE" id="PS51155">
    <property type="entry name" value="CHIT_BIND_RR_2"/>
    <property type="match status" value="1"/>
</dbReference>
<dbReference type="Pfam" id="PF00379">
    <property type="entry name" value="Chitin_bind_4"/>
    <property type="match status" value="1"/>
</dbReference>
<dbReference type="InterPro" id="IPR000618">
    <property type="entry name" value="Insect_cuticle"/>
</dbReference>
<evidence type="ECO:0008006" key="5">
    <source>
        <dbReference type="Google" id="ProtNLM"/>
    </source>
</evidence>